<name>A0ABD0BC01_AERCA</name>
<dbReference type="Proteomes" id="UP000737420">
    <property type="component" value="Unassembled WGS sequence"/>
</dbReference>
<organism evidence="1 2">
    <name type="scientific">Aeromonas caviae</name>
    <name type="common">Aeromonas punctata</name>
    <dbReference type="NCBI Taxonomy" id="648"/>
    <lineage>
        <taxon>Bacteria</taxon>
        <taxon>Pseudomonadati</taxon>
        <taxon>Pseudomonadota</taxon>
        <taxon>Gammaproteobacteria</taxon>
        <taxon>Aeromonadales</taxon>
        <taxon>Aeromonadaceae</taxon>
        <taxon>Aeromonas</taxon>
    </lineage>
</organism>
<proteinExistence type="predicted"/>
<evidence type="ECO:0000313" key="2">
    <source>
        <dbReference type="Proteomes" id="UP000737420"/>
    </source>
</evidence>
<sequence length="66" mass="7348">MALADFALLALSHAQVVEKNEDAFQISDIQSPRMDSVVVGTEVFTFLLCQYSMNLGISYASLFIRM</sequence>
<accession>A0ABD0BC01</accession>
<protein>
    <submittedName>
        <fullName evidence="1">Uncharacterized protein</fullName>
    </submittedName>
</protein>
<comment type="caution">
    <text evidence="1">The sequence shown here is derived from an EMBL/GenBank/DDBJ whole genome shotgun (WGS) entry which is preliminary data.</text>
</comment>
<reference evidence="1 2" key="1">
    <citation type="submission" date="2021-07" db="EMBL/GenBank/DDBJ databases">
        <title>Draft genome sequence of carbapenem-resistant Aeromonas spp. in Japan.</title>
        <authorList>
            <person name="Maehana S."/>
            <person name="Suzuki M."/>
            <person name="Kitasato H."/>
        </authorList>
    </citation>
    <scope>NUCLEOTIDE SEQUENCE [LARGE SCALE GENOMIC DNA]</scope>
    <source>
        <strain evidence="1 2">KAM382</strain>
    </source>
</reference>
<evidence type="ECO:0000313" key="1">
    <source>
        <dbReference type="EMBL" id="GJB93804.1"/>
    </source>
</evidence>
<dbReference type="EMBL" id="BPOP01000060">
    <property type="protein sequence ID" value="GJB93804.1"/>
    <property type="molecule type" value="Genomic_DNA"/>
</dbReference>
<gene>
    <name evidence="1" type="ORF">KAM382_38650</name>
</gene>
<dbReference type="AlphaFoldDB" id="A0ABD0BC01"/>